<keyword evidence="2" id="KW-1185">Reference proteome</keyword>
<organism evidence="1 2">
    <name type="scientific">[Haemophilus] felis</name>
    <dbReference type="NCBI Taxonomy" id="123822"/>
    <lineage>
        <taxon>Bacteria</taxon>
        <taxon>Pseudomonadati</taxon>
        <taxon>Pseudomonadota</taxon>
        <taxon>Gammaproteobacteria</taxon>
        <taxon>Pasteurellales</taxon>
        <taxon>Pasteurellaceae</taxon>
    </lineage>
</organism>
<evidence type="ECO:0000313" key="1">
    <source>
        <dbReference type="EMBL" id="OOS05845.1"/>
    </source>
</evidence>
<proteinExistence type="predicted"/>
<dbReference type="STRING" id="123822.B0188_03460"/>
<comment type="caution">
    <text evidence="1">The sequence shown here is derived from an EMBL/GenBank/DDBJ whole genome shotgun (WGS) entry which is preliminary data.</text>
</comment>
<protein>
    <submittedName>
        <fullName evidence="1">DUF2635 domain-containing protein</fullName>
    </submittedName>
</protein>
<dbReference type="OrthoDB" id="8689507at2"/>
<dbReference type="InterPro" id="IPR024400">
    <property type="entry name" value="DUF2635"/>
</dbReference>
<dbReference type="EMBL" id="MUYB01000012">
    <property type="protein sequence ID" value="OOS05845.1"/>
    <property type="molecule type" value="Genomic_DNA"/>
</dbReference>
<reference evidence="1 2" key="1">
    <citation type="submission" date="2017-02" db="EMBL/GenBank/DDBJ databases">
        <title>Draft genome sequence of Haemophilus felis CCUG 31170 type strain.</title>
        <authorList>
            <person name="Engstrom-Jakobsson H."/>
            <person name="Salva-Serra F."/>
            <person name="Thorell K."/>
            <person name="Gonzales-Siles L."/>
            <person name="Karlsson R."/>
            <person name="Boulund F."/>
            <person name="Engstrand L."/>
            <person name="Kristiansson E."/>
            <person name="Moore E."/>
        </authorList>
    </citation>
    <scope>NUCLEOTIDE SEQUENCE [LARGE SCALE GENOMIC DNA]</scope>
    <source>
        <strain evidence="1 2">CCUG 31170</strain>
    </source>
</reference>
<sequence length="57" mass="6533">METINIKPAQADIKVRDPETFEFLSEKGEAKPRNAYWLARLRDGDVVMVESKPKGEK</sequence>
<dbReference type="Proteomes" id="UP000190023">
    <property type="component" value="Unassembled WGS sequence"/>
</dbReference>
<dbReference type="AlphaFoldDB" id="A0A1T0B6T5"/>
<name>A0A1T0B6T5_9PAST</name>
<evidence type="ECO:0000313" key="2">
    <source>
        <dbReference type="Proteomes" id="UP000190023"/>
    </source>
</evidence>
<gene>
    <name evidence="1" type="ORF">B0188_03460</name>
</gene>
<accession>A0A1T0B6T5</accession>
<dbReference type="Pfam" id="PF10948">
    <property type="entry name" value="DUF2635"/>
    <property type="match status" value="1"/>
</dbReference>